<sequence>MQFGFGSRLITKLSDISWLTSITPFAYMLFNLFCFAMDTNQLHLRGK</sequence>
<reference evidence="4" key="1">
    <citation type="submission" date="2017-02" db="UniProtKB">
        <authorList>
            <consortium name="WormBaseParasite"/>
        </authorList>
    </citation>
    <scope>IDENTIFICATION</scope>
</reference>
<gene>
    <name evidence="2" type="ORF">HDID_LOCUS5895</name>
</gene>
<evidence type="ECO:0000256" key="1">
    <source>
        <dbReference type="SAM" id="Phobius"/>
    </source>
</evidence>
<reference evidence="2 3" key="2">
    <citation type="submission" date="2018-11" db="EMBL/GenBank/DDBJ databases">
        <authorList>
            <consortium name="Pathogen Informatics"/>
        </authorList>
    </citation>
    <scope>NUCLEOTIDE SEQUENCE [LARGE SCALE GENOMIC DNA]</scope>
</reference>
<keyword evidence="1" id="KW-0472">Membrane</keyword>
<keyword evidence="1" id="KW-1133">Transmembrane helix</keyword>
<evidence type="ECO:0000313" key="3">
    <source>
        <dbReference type="Proteomes" id="UP000274504"/>
    </source>
</evidence>
<accession>A0A0R3SLT2</accession>
<protein>
    <submittedName>
        <fullName evidence="4">ABC2_membrane domain-containing protein</fullName>
    </submittedName>
</protein>
<dbReference type="Proteomes" id="UP000274504">
    <property type="component" value="Unassembled WGS sequence"/>
</dbReference>
<evidence type="ECO:0000313" key="4">
    <source>
        <dbReference type="WBParaSite" id="HDID_0000589701-mRNA-1"/>
    </source>
</evidence>
<name>A0A0R3SLT2_HYMDI</name>
<dbReference type="EMBL" id="UYSG01003653">
    <property type="protein sequence ID" value="VDL58213.1"/>
    <property type="molecule type" value="Genomic_DNA"/>
</dbReference>
<keyword evidence="1" id="KW-0812">Transmembrane</keyword>
<dbReference type="AlphaFoldDB" id="A0A0R3SLT2"/>
<feature type="transmembrane region" description="Helical" evidence="1">
    <location>
        <begin position="16"/>
        <end position="37"/>
    </location>
</feature>
<organism evidence="4">
    <name type="scientific">Hymenolepis diminuta</name>
    <name type="common">Rat tapeworm</name>
    <dbReference type="NCBI Taxonomy" id="6216"/>
    <lineage>
        <taxon>Eukaryota</taxon>
        <taxon>Metazoa</taxon>
        <taxon>Spiralia</taxon>
        <taxon>Lophotrochozoa</taxon>
        <taxon>Platyhelminthes</taxon>
        <taxon>Cestoda</taxon>
        <taxon>Eucestoda</taxon>
        <taxon>Cyclophyllidea</taxon>
        <taxon>Hymenolepididae</taxon>
        <taxon>Hymenolepis</taxon>
    </lineage>
</organism>
<evidence type="ECO:0000313" key="2">
    <source>
        <dbReference type="EMBL" id="VDL58213.1"/>
    </source>
</evidence>
<proteinExistence type="predicted"/>
<dbReference type="WBParaSite" id="HDID_0000589701-mRNA-1">
    <property type="protein sequence ID" value="HDID_0000589701-mRNA-1"/>
    <property type="gene ID" value="HDID_0000589701"/>
</dbReference>